<dbReference type="EMBL" id="JAELYA010000007">
    <property type="protein sequence ID" value="MBO3277316.1"/>
    <property type="molecule type" value="Genomic_DNA"/>
</dbReference>
<gene>
    <name evidence="3" type="ORF">JFY56_19030</name>
</gene>
<sequence>MAESSAAATHHEVSTLPQQGLDPLLTHLGIFGVPLVDEESSTIRLELKPFHMNGHDSAHGGVLMTLMDIVLAWSTRQHGDGRGCVTVELKTNFMRPGGAAGNVLVASGKVRSAGKSLAFCDGEIRTEAGDLVATASAIFKYVGKPSNAC</sequence>
<dbReference type="CDD" id="cd03443">
    <property type="entry name" value="PaaI_thioesterase"/>
    <property type="match status" value="1"/>
</dbReference>
<dbReference type="InterPro" id="IPR052723">
    <property type="entry name" value="Acyl-CoA_thioesterase_PaaI"/>
</dbReference>
<accession>A0ABS3TUH4</accession>
<evidence type="ECO:0000259" key="2">
    <source>
        <dbReference type="Pfam" id="PF03061"/>
    </source>
</evidence>
<organism evidence="3 4">
    <name type="scientific">Pseudomonas schmalbachii</name>
    <dbReference type="NCBI Taxonomy" id="2816993"/>
    <lineage>
        <taxon>Bacteria</taxon>
        <taxon>Pseudomonadati</taxon>
        <taxon>Pseudomonadota</taxon>
        <taxon>Gammaproteobacteria</taxon>
        <taxon>Pseudomonadales</taxon>
        <taxon>Pseudomonadaceae</taxon>
        <taxon>Pseudomonas</taxon>
    </lineage>
</organism>
<dbReference type="Gene3D" id="3.10.129.10">
    <property type="entry name" value="Hotdog Thioesterase"/>
    <property type="match status" value="1"/>
</dbReference>
<feature type="domain" description="Thioesterase" evidence="2">
    <location>
        <begin position="57"/>
        <end position="132"/>
    </location>
</feature>
<dbReference type="RefSeq" id="WP_208315600.1">
    <property type="nucleotide sequence ID" value="NZ_JAELYA010000007.1"/>
</dbReference>
<keyword evidence="1" id="KW-0378">Hydrolase</keyword>
<keyword evidence="4" id="KW-1185">Reference proteome</keyword>
<dbReference type="Proteomes" id="UP000669060">
    <property type="component" value="Unassembled WGS sequence"/>
</dbReference>
<dbReference type="Pfam" id="PF03061">
    <property type="entry name" value="4HBT"/>
    <property type="match status" value="1"/>
</dbReference>
<dbReference type="PANTHER" id="PTHR42856">
    <property type="entry name" value="ACYL-COENZYME A THIOESTERASE PAAI"/>
    <property type="match status" value="1"/>
</dbReference>
<reference evidence="3 4" key="1">
    <citation type="submission" date="2020-12" db="EMBL/GenBank/DDBJ databases">
        <title>Pseudomonas schmalbachii sp. nov. isolated from millipede gut.</title>
        <authorList>
            <person name="Shelomi M."/>
        </authorList>
    </citation>
    <scope>NUCLEOTIDE SEQUENCE [LARGE SCALE GENOMIC DNA]</scope>
    <source>
        <strain evidence="3 4">Milli4</strain>
    </source>
</reference>
<dbReference type="InterPro" id="IPR003736">
    <property type="entry name" value="PAAI_dom"/>
</dbReference>
<name>A0ABS3TUH4_9PSED</name>
<dbReference type="InterPro" id="IPR006683">
    <property type="entry name" value="Thioestr_dom"/>
</dbReference>
<protein>
    <submittedName>
        <fullName evidence="3">PaaI family thioesterase</fullName>
    </submittedName>
</protein>
<dbReference type="PANTHER" id="PTHR42856:SF1">
    <property type="entry name" value="ACYL-COENZYME A THIOESTERASE PAAI"/>
    <property type="match status" value="1"/>
</dbReference>
<comment type="caution">
    <text evidence="3">The sequence shown here is derived from an EMBL/GenBank/DDBJ whole genome shotgun (WGS) entry which is preliminary data.</text>
</comment>
<dbReference type="NCBIfam" id="TIGR00369">
    <property type="entry name" value="unchar_dom_1"/>
    <property type="match status" value="1"/>
</dbReference>
<dbReference type="SUPFAM" id="SSF54637">
    <property type="entry name" value="Thioesterase/thiol ester dehydrase-isomerase"/>
    <property type="match status" value="1"/>
</dbReference>
<evidence type="ECO:0000313" key="3">
    <source>
        <dbReference type="EMBL" id="MBO3277316.1"/>
    </source>
</evidence>
<proteinExistence type="predicted"/>
<evidence type="ECO:0000313" key="4">
    <source>
        <dbReference type="Proteomes" id="UP000669060"/>
    </source>
</evidence>
<evidence type="ECO:0000256" key="1">
    <source>
        <dbReference type="ARBA" id="ARBA00022801"/>
    </source>
</evidence>
<dbReference type="InterPro" id="IPR029069">
    <property type="entry name" value="HotDog_dom_sf"/>
</dbReference>